<dbReference type="GO" id="GO:0005829">
    <property type="term" value="C:cytosol"/>
    <property type="evidence" value="ECO:0007669"/>
    <property type="project" value="TreeGrafter"/>
</dbReference>
<dbReference type="InParanoid" id="T0RW82"/>
<dbReference type="RefSeq" id="XP_008610179.1">
    <property type="nucleotide sequence ID" value="XM_008611957.1"/>
</dbReference>
<dbReference type="Proteomes" id="UP000030762">
    <property type="component" value="Unassembled WGS sequence"/>
</dbReference>
<evidence type="ECO:0000313" key="3">
    <source>
        <dbReference type="Proteomes" id="UP000030762"/>
    </source>
</evidence>
<gene>
    <name evidence="2" type="ORF">SDRG_06193</name>
</gene>
<dbReference type="InterPro" id="IPR011989">
    <property type="entry name" value="ARM-like"/>
</dbReference>
<dbReference type="GeneID" id="19946920"/>
<sequence>MAPRSSRISPLSDAPAAALASGMQPFRDTIASTLMAKCDAFGAPVMHRHNEMEADRGMLAHLGACIEHCAKTEILSRDHVMSFFLSAMQALQSMKFVHLIDAPLLSLVMTMLLRGLADRISETKKAALIFYNMCSMVNDAKDLTLHLGTICRQTLLLDSIPECRTVSSKARGMLAKGQSHFPHLMPRAAGHKVLVHLGPDALDH</sequence>
<dbReference type="GO" id="GO:0006417">
    <property type="term" value="P:regulation of translation"/>
    <property type="evidence" value="ECO:0007669"/>
    <property type="project" value="TreeGrafter"/>
</dbReference>
<dbReference type="Gene3D" id="1.25.10.10">
    <property type="entry name" value="Leucine-rich Repeat Variant"/>
    <property type="match status" value="1"/>
</dbReference>
<dbReference type="STRING" id="1156394.T0RW82"/>
<organism evidence="2 3">
    <name type="scientific">Saprolegnia diclina (strain VS20)</name>
    <dbReference type="NCBI Taxonomy" id="1156394"/>
    <lineage>
        <taxon>Eukaryota</taxon>
        <taxon>Sar</taxon>
        <taxon>Stramenopiles</taxon>
        <taxon>Oomycota</taxon>
        <taxon>Saprolegniomycetes</taxon>
        <taxon>Saprolegniales</taxon>
        <taxon>Saprolegniaceae</taxon>
        <taxon>Saprolegnia</taxon>
    </lineage>
</organism>
<dbReference type="EMBL" id="JH767147">
    <property type="protein sequence ID" value="EQC36758.1"/>
    <property type="molecule type" value="Genomic_DNA"/>
</dbReference>
<dbReference type="GO" id="GO:0019887">
    <property type="term" value="F:protein kinase regulator activity"/>
    <property type="evidence" value="ECO:0007669"/>
    <property type="project" value="TreeGrafter"/>
</dbReference>
<dbReference type="VEuPathDB" id="FungiDB:SDRG_06193"/>
<accession>T0RW82</accession>
<evidence type="ECO:0000313" key="2">
    <source>
        <dbReference type="EMBL" id="EQC36758.1"/>
    </source>
</evidence>
<dbReference type="Pfam" id="PF24984">
    <property type="entry name" value="HEAT_EF3_GNC1"/>
    <property type="match status" value="1"/>
</dbReference>
<dbReference type="eggNOG" id="KOG1242">
    <property type="taxonomic scope" value="Eukaryota"/>
</dbReference>
<keyword evidence="3" id="KW-1185">Reference proteome</keyword>
<keyword evidence="1" id="KW-0677">Repeat</keyword>
<proteinExistence type="predicted"/>
<evidence type="ECO:0000256" key="1">
    <source>
        <dbReference type="ARBA" id="ARBA00022737"/>
    </source>
</evidence>
<dbReference type="GO" id="GO:0034198">
    <property type="term" value="P:cellular response to amino acid starvation"/>
    <property type="evidence" value="ECO:0007669"/>
    <property type="project" value="TreeGrafter"/>
</dbReference>
<dbReference type="PANTHER" id="PTHR23346:SF7">
    <property type="entry name" value="STALLED RIBOSOME SENSOR GCN1"/>
    <property type="match status" value="1"/>
</dbReference>
<dbReference type="PANTHER" id="PTHR23346">
    <property type="entry name" value="TRANSLATIONAL ACTIVATOR GCN1-RELATED"/>
    <property type="match status" value="1"/>
</dbReference>
<dbReference type="AlphaFoldDB" id="T0RW82"/>
<protein>
    <submittedName>
        <fullName evidence="2">Uncharacterized protein</fullName>
    </submittedName>
</protein>
<reference evidence="2 3" key="1">
    <citation type="submission" date="2012-04" db="EMBL/GenBank/DDBJ databases">
        <title>The Genome Sequence of Saprolegnia declina VS20.</title>
        <authorList>
            <consortium name="The Broad Institute Genome Sequencing Platform"/>
            <person name="Russ C."/>
            <person name="Nusbaum C."/>
            <person name="Tyler B."/>
            <person name="van West P."/>
            <person name="Dieguez-Uribeondo J."/>
            <person name="de Bruijn I."/>
            <person name="Tripathy S."/>
            <person name="Jiang R."/>
            <person name="Young S.K."/>
            <person name="Zeng Q."/>
            <person name="Gargeya S."/>
            <person name="Fitzgerald M."/>
            <person name="Haas B."/>
            <person name="Abouelleil A."/>
            <person name="Alvarado L."/>
            <person name="Arachchi H.M."/>
            <person name="Berlin A."/>
            <person name="Chapman S.B."/>
            <person name="Goldberg J."/>
            <person name="Griggs A."/>
            <person name="Gujja S."/>
            <person name="Hansen M."/>
            <person name="Howarth C."/>
            <person name="Imamovic A."/>
            <person name="Larimer J."/>
            <person name="McCowen C."/>
            <person name="Montmayeur A."/>
            <person name="Murphy C."/>
            <person name="Neiman D."/>
            <person name="Pearson M."/>
            <person name="Priest M."/>
            <person name="Roberts A."/>
            <person name="Saif S."/>
            <person name="Shea T."/>
            <person name="Sisk P."/>
            <person name="Sykes S."/>
            <person name="Wortman J."/>
            <person name="Nusbaum C."/>
            <person name="Birren B."/>
        </authorList>
    </citation>
    <scope>NUCLEOTIDE SEQUENCE [LARGE SCALE GENOMIC DNA]</scope>
    <source>
        <strain evidence="2 3">VS20</strain>
    </source>
</reference>
<dbReference type="OrthoDB" id="5148094at2759"/>
<name>T0RW82_SAPDV</name>